<comment type="caution">
    <text evidence="1">The sequence shown here is derived from an EMBL/GenBank/DDBJ whole genome shotgun (WGS) entry which is preliminary data.</text>
</comment>
<accession>A0A9J6A0X9</accession>
<dbReference type="EMBL" id="JACXVP010000003">
    <property type="protein sequence ID" value="KAG5617947.1"/>
    <property type="molecule type" value="Genomic_DNA"/>
</dbReference>
<evidence type="ECO:0000313" key="1">
    <source>
        <dbReference type="EMBL" id="KAG5617947.1"/>
    </source>
</evidence>
<proteinExistence type="predicted"/>
<dbReference type="Proteomes" id="UP000824120">
    <property type="component" value="Chromosome 3"/>
</dbReference>
<keyword evidence="2" id="KW-1185">Reference proteome</keyword>
<evidence type="ECO:0000313" key="2">
    <source>
        <dbReference type="Proteomes" id="UP000824120"/>
    </source>
</evidence>
<protein>
    <submittedName>
        <fullName evidence="1">Uncharacterized protein</fullName>
    </submittedName>
</protein>
<organism evidence="1 2">
    <name type="scientific">Solanum commersonii</name>
    <name type="common">Commerson's wild potato</name>
    <name type="synonym">Commerson's nightshade</name>
    <dbReference type="NCBI Taxonomy" id="4109"/>
    <lineage>
        <taxon>Eukaryota</taxon>
        <taxon>Viridiplantae</taxon>
        <taxon>Streptophyta</taxon>
        <taxon>Embryophyta</taxon>
        <taxon>Tracheophyta</taxon>
        <taxon>Spermatophyta</taxon>
        <taxon>Magnoliopsida</taxon>
        <taxon>eudicotyledons</taxon>
        <taxon>Gunneridae</taxon>
        <taxon>Pentapetalae</taxon>
        <taxon>asterids</taxon>
        <taxon>lamiids</taxon>
        <taxon>Solanales</taxon>
        <taxon>Solanaceae</taxon>
        <taxon>Solanoideae</taxon>
        <taxon>Solaneae</taxon>
        <taxon>Solanum</taxon>
    </lineage>
</organism>
<sequence length="99" mass="11266">MIKEAVQRERKKDWHLAVGVTGHQIDIAQVKTQANLSCSRCMICIQDGINFSMTNITARKLKQPLPREACHLNSHVGTHCIQCLAKSRASIRWNLITNW</sequence>
<reference evidence="1 2" key="1">
    <citation type="submission" date="2020-09" db="EMBL/GenBank/DDBJ databases">
        <title>De no assembly of potato wild relative species, Solanum commersonii.</title>
        <authorList>
            <person name="Cho K."/>
        </authorList>
    </citation>
    <scope>NUCLEOTIDE SEQUENCE [LARGE SCALE GENOMIC DNA]</scope>
    <source>
        <strain evidence="1">LZ3.2</strain>
        <tissue evidence="1">Leaf</tissue>
    </source>
</reference>
<dbReference type="AlphaFoldDB" id="A0A9J6A0X9"/>
<gene>
    <name evidence="1" type="ORF">H5410_017771</name>
</gene>
<name>A0A9J6A0X9_SOLCO</name>